<keyword evidence="5 8" id="KW-1133">Transmembrane helix</keyword>
<feature type="domain" description="EamA" evidence="9">
    <location>
        <begin position="169"/>
        <end position="301"/>
    </location>
</feature>
<comment type="caution">
    <text evidence="10">The sequence shown here is derived from an EMBL/GenBank/DDBJ whole genome shotgun (WGS) entry which is preliminary data.</text>
</comment>
<keyword evidence="4 8" id="KW-0812">Transmembrane</keyword>
<evidence type="ECO:0000313" key="10">
    <source>
        <dbReference type="EMBL" id="HIU26131.1"/>
    </source>
</evidence>
<gene>
    <name evidence="10" type="ORF">IAC50_06545</name>
</gene>
<dbReference type="PANTHER" id="PTHR42920:SF5">
    <property type="entry name" value="EAMA DOMAIN-CONTAINING PROTEIN"/>
    <property type="match status" value="1"/>
</dbReference>
<dbReference type="Proteomes" id="UP000824090">
    <property type="component" value="Unassembled WGS sequence"/>
</dbReference>
<dbReference type="InterPro" id="IPR037185">
    <property type="entry name" value="EmrE-like"/>
</dbReference>
<evidence type="ECO:0000256" key="7">
    <source>
        <dbReference type="SAM" id="MobiDB-lite"/>
    </source>
</evidence>
<feature type="transmembrane region" description="Helical" evidence="8">
    <location>
        <begin position="260"/>
        <end position="281"/>
    </location>
</feature>
<dbReference type="SUPFAM" id="SSF103481">
    <property type="entry name" value="Multidrug resistance efflux transporter EmrE"/>
    <property type="match status" value="2"/>
</dbReference>
<dbReference type="Pfam" id="PF00892">
    <property type="entry name" value="EamA"/>
    <property type="match status" value="2"/>
</dbReference>
<evidence type="ECO:0000259" key="9">
    <source>
        <dbReference type="Pfam" id="PF00892"/>
    </source>
</evidence>
<feature type="transmembrane region" description="Helical" evidence="8">
    <location>
        <begin position="200"/>
        <end position="218"/>
    </location>
</feature>
<dbReference type="PANTHER" id="PTHR42920">
    <property type="entry name" value="OS03G0707200 PROTEIN-RELATED"/>
    <property type="match status" value="1"/>
</dbReference>
<feature type="region of interest" description="Disordered" evidence="7">
    <location>
        <begin position="306"/>
        <end position="329"/>
    </location>
</feature>
<keyword evidence="3" id="KW-1003">Cell membrane</keyword>
<feature type="transmembrane region" description="Helical" evidence="8">
    <location>
        <begin position="230"/>
        <end position="248"/>
    </location>
</feature>
<dbReference type="EMBL" id="DVMP01000121">
    <property type="protein sequence ID" value="HIU26131.1"/>
    <property type="molecule type" value="Genomic_DNA"/>
</dbReference>
<sequence>MTTERKIPSGGKKAGSTACLLGTAMIWGLAFVAQRTGMDSIGPFYFSAFRMLLGSAALWAVALIAGIKNRSGADEPPAEEEKRQNRRALWTGGVSCGIIIFFASNLQQIGLVSVDAGKTGFITALYILLVPIFGIFLKHRTSIFNWAGALLGAIGLYFLCITSDFSISPGDLTVLIGAFFWAVHIIFVDHFAPRVNAVKLTAVQFLVAGTISLAVALFRETVSLEAVQGAGTAIAYTGIMSTAVAFTLQALGQKNANPTAAAIIMSTEALFATLTGFVILGETLTERELTGCAFMMAAVIISQLPSKGKAPSREQEKGEMDNKDDEKRT</sequence>
<accession>A0A9D1I0I2</accession>
<organism evidence="10 11">
    <name type="scientific">Candidatus Allocopromorpha excrementigallinarum</name>
    <dbReference type="NCBI Taxonomy" id="2840742"/>
    <lineage>
        <taxon>Bacteria</taxon>
        <taxon>Bacillati</taxon>
        <taxon>Bacillota</taxon>
        <taxon>Clostridia</taxon>
        <taxon>Eubacteriales</taxon>
        <taxon>Eubacteriaceae</taxon>
        <taxon>Eubacteriaceae incertae sedis</taxon>
        <taxon>Candidatus Allocopromorpha</taxon>
    </lineage>
</organism>
<reference evidence="10" key="1">
    <citation type="submission" date="2020-10" db="EMBL/GenBank/DDBJ databases">
        <authorList>
            <person name="Gilroy R."/>
        </authorList>
    </citation>
    <scope>NUCLEOTIDE SEQUENCE</scope>
    <source>
        <strain evidence="10">ChiHcec3-6078</strain>
    </source>
</reference>
<evidence type="ECO:0000256" key="1">
    <source>
        <dbReference type="ARBA" id="ARBA00004651"/>
    </source>
</evidence>
<name>A0A9D1I0I2_9FIRM</name>
<dbReference type="InterPro" id="IPR051258">
    <property type="entry name" value="Diverse_Substrate_Transporter"/>
</dbReference>
<feature type="compositionally biased region" description="Basic and acidic residues" evidence="7">
    <location>
        <begin position="311"/>
        <end position="329"/>
    </location>
</feature>
<evidence type="ECO:0000256" key="4">
    <source>
        <dbReference type="ARBA" id="ARBA00022692"/>
    </source>
</evidence>
<feature type="transmembrane region" description="Helical" evidence="8">
    <location>
        <begin position="144"/>
        <end position="166"/>
    </location>
</feature>
<comment type="similarity">
    <text evidence="2">Belongs to the EamA transporter family.</text>
</comment>
<evidence type="ECO:0000256" key="2">
    <source>
        <dbReference type="ARBA" id="ARBA00007362"/>
    </source>
</evidence>
<feature type="transmembrane region" description="Helical" evidence="8">
    <location>
        <begin position="44"/>
        <end position="67"/>
    </location>
</feature>
<feature type="transmembrane region" description="Helical" evidence="8">
    <location>
        <begin position="88"/>
        <end position="107"/>
    </location>
</feature>
<dbReference type="AlphaFoldDB" id="A0A9D1I0I2"/>
<protein>
    <submittedName>
        <fullName evidence="10">DMT family transporter</fullName>
    </submittedName>
</protein>
<proteinExistence type="inferred from homology"/>
<comment type="subcellular location">
    <subcellularLocation>
        <location evidence="1">Cell membrane</location>
        <topology evidence="1">Multi-pass membrane protein</topology>
    </subcellularLocation>
</comment>
<evidence type="ECO:0000313" key="11">
    <source>
        <dbReference type="Proteomes" id="UP000824090"/>
    </source>
</evidence>
<evidence type="ECO:0000256" key="6">
    <source>
        <dbReference type="ARBA" id="ARBA00023136"/>
    </source>
</evidence>
<keyword evidence="6 8" id="KW-0472">Membrane</keyword>
<dbReference type="InterPro" id="IPR000620">
    <property type="entry name" value="EamA_dom"/>
</dbReference>
<evidence type="ECO:0000256" key="8">
    <source>
        <dbReference type="SAM" id="Phobius"/>
    </source>
</evidence>
<evidence type="ECO:0000256" key="3">
    <source>
        <dbReference type="ARBA" id="ARBA00022475"/>
    </source>
</evidence>
<feature type="transmembrane region" description="Helical" evidence="8">
    <location>
        <begin position="14"/>
        <end position="32"/>
    </location>
</feature>
<evidence type="ECO:0000256" key="5">
    <source>
        <dbReference type="ARBA" id="ARBA00022989"/>
    </source>
</evidence>
<dbReference type="GO" id="GO:0005886">
    <property type="term" value="C:plasma membrane"/>
    <property type="evidence" value="ECO:0007669"/>
    <property type="project" value="UniProtKB-SubCell"/>
</dbReference>
<feature type="transmembrane region" description="Helical" evidence="8">
    <location>
        <begin position="172"/>
        <end position="188"/>
    </location>
</feature>
<feature type="domain" description="EamA" evidence="9">
    <location>
        <begin position="20"/>
        <end position="159"/>
    </location>
</feature>
<feature type="transmembrane region" description="Helical" evidence="8">
    <location>
        <begin position="119"/>
        <end position="137"/>
    </location>
</feature>
<reference evidence="10" key="2">
    <citation type="journal article" date="2021" name="PeerJ">
        <title>Extensive microbial diversity within the chicken gut microbiome revealed by metagenomics and culture.</title>
        <authorList>
            <person name="Gilroy R."/>
            <person name="Ravi A."/>
            <person name="Getino M."/>
            <person name="Pursley I."/>
            <person name="Horton D.L."/>
            <person name="Alikhan N.F."/>
            <person name="Baker D."/>
            <person name="Gharbi K."/>
            <person name="Hall N."/>
            <person name="Watson M."/>
            <person name="Adriaenssens E.M."/>
            <person name="Foster-Nyarko E."/>
            <person name="Jarju S."/>
            <person name="Secka A."/>
            <person name="Antonio M."/>
            <person name="Oren A."/>
            <person name="Chaudhuri R.R."/>
            <person name="La Ragione R."/>
            <person name="Hildebrand F."/>
            <person name="Pallen M.J."/>
        </authorList>
    </citation>
    <scope>NUCLEOTIDE SEQUENCE</scope>
    <source>
        <strain evidence="10">ChiHcec3-6078</strain>
    </source>
</reference>